<reference evidence="2 3" key="1">
    <citation type="submission" date="2019-08" db="EMBL/GenBank/DDBJ databases">
        <title>Genome of Phaeodactylibacter luteus.</title>
        <authorList>
            <person name="Bowman J.P."/>
        </authorList>
    </citation>
    <scope>NUCLEOTIDE SEQUENCE [LARGE SCALE GENOMIC DNA]</scope>
    <source>
        <strain evidence="2 3">KCTC 42180</strain>
    </source>
</reference>
<name>A0A5C6S439_9BACT</name>
<gene>
    <name evidence="2" type="ORF">FRY97_02730</name>
</gene>
<feature type="compositionally biased region" description="Basic and acidic residues" evidence="1">
    <location>
        <begin position="293"/>
        <end position="308"/>
    </location>
</feature>
<dbReference type="RefSeq" id="WP_147165892.1">
    <property type="nucleotide sequence ID" value="NZ_VOOR01000004.1"/>
</dbReference>
<evidence type="ECO:0000256" key="1">
    <source>
        <dbReference type="SAM" id="MobiDB-lite"/>
    </source>
</evidence>
<protein>
    <submittedName>
        <fullName evidence="2">Uncharacterized protein</fullName>
    </submittedName>
</protein>
<dbReference type="EMBL" id="VOOR01000004">
    <property type="protein sequence ID" value="TXB68312.1"/>
    <property type="molecule type" value="Genomic_DNA"/>
</dbReference>
<sequence>MRILISMLGLCTLVFTVAPVKGQDTLRASQLLDLLDRSAGKGNTEKQAPEKSVAPSTRPSKGLGSPDDSGAYFGQFKTLVEQALFSNLLIMEQEYIVEDEEGDDVVLQERAGVPILSVGLVVGNKVLSAMSTVRPWAEDARLAQVGGWGNRRFGNLRYRQLEEGARWGDAKTYAIDSIDGQFSLYSGLRFNSRLEAVPGEEVAEGILMLIGYDKGVDPAGAKWYTDFTSASPDWDKGEAPVQIPEQGKVYIGGFFLYPDISPGSVSFRVAGVLEISGQGTTLKAVTEPKLLNDADAIKKSSRTEEENKKTKKKSRKRRSRRG</sequence>
<feature type="compositionally biased region" description="Basic and acidic residues" evidence="1">
    <location>
        <begin position="39"/>
        <end position="49"/>
    </location>
</feature>
<feature type="compositionally biased region" description="Basic residues" evidence="1">
    <location>
        <begin position="309"/>
        <end position="322"/>
    </location>
</feature>
<evidence type="ECO:0000313" key="3">
    <source>
        <dbReference type="Proteomes" id="UP000321580"/>
    </source>
</evidence>
<dbReference type="AlphaFoldDB" id="A0A5C6S439"/>
<evidence type="ECO:0000313" key="2">
    <source>
        <dbReference type="EMBL" id="TXB68312.1"/>
    </source>
</evidence>
<comment type="caution">
    <text evidence="2">The sequence shown here is derived from an EMBL/GenBank/DDBJ whole genome shotgun (WGS) entry which is preliminary data.</text>
</comment>
<feature type="region of interest" description="Disordered" evidence="1">
    <location>
        <begin position="39"/>
        <end position="65"/>
    </location>
</feature>
<organism evidence="2 3">
    <name type="scientific">Phaeodactylibacter luteus</name>
    <dbReference type="NCBI Taxonomy" id="1564516"/>
    <lineage>
        <taxon>Bacteria</taxon>
        <taxon>Pseudomonadati</taxon>
        <taxon>Bacteroidota</taxon>
        <taxon>Saprospiria</taxon>
        <taxon>Saprospirales</taxon>
        <taxon>Haliscomenobacteraceae</taxon>
        <taxon>Phaeodactylibacter</taxon>
    </lineage>
</organism>
<dbReference type="Proteomes" id="UP000321580">
    <property type="component" value="Unassembled WGS sequence"/>
</dbReference>
<accession>A0A5C6S439</accession>
<proteinExistence type="predicted"/>
<keyword evidence="3" id="KW-1185">Reference proteome</keyword>
<feature type="region of interest" description="Disordered" evidence="1">
    <location>
        <begin position="293"/>
        <end position="322"/>
    </location>
</feature>